<organism evidence="2">
    <name type="scientific">Camponotus floridanus</name>
    <name type="common">Florida carpenter ant</name>
    <dbReference type="NCBI Taxonomy" id="104421"/>
    <lineage>
        <taxon>Eukaryota</taxon>
        <taxon>Metazoa</taxon>
        <taxon>Ecdysozoa</taxon>
        <taxon>Arthropoda</taxon>
        <taxon>Hexapoda</taxon>
        <taxon>Insecta</taxon>
        <taxon>Pterygota</taxon>
        <taxon>Neoptera</taxon>
        <taxon>Endopterygota</taxon>
        <taxon>Hymenoptera</taxon>
        <taxon>Apocrita</taxon>
        <taxon>Aculeata</taxon>
        <taxon>Formicoidea</taxon>
        <taxon>Formicidae</taxon>
        <taxon>Formicinae</taxon>
        <taxon>Camponotus</taxon>
    </lineage>
</organism>
<dbReference type="EMBL" id="GL436427">
    <property type="protein sequence ID" value="EFN72050.1"/>
    <property type="molecule type" value="Genomic_DNA"/>
</dbReference>
<name>E2A3D9_CAMFO</name>
<reference evidence="1 2" key="1">
    <citation type="journal article" date="2010" name="Science">
        <title>Genomic comparison of the ants Camponotus floridanus and Harpegnathos saltator.</title>
        <authorList>
            <person name="Bonasio R."/>
            <person name="Zhang G."/>
            <person name="Ye C."/>
            <person name="Mutti N.S."/>
            <person name="Fang X."/>
            <person name="Qin N."/>
            <person name="Donahue G."/>
            <person name="Yang P."/>
            <person name="Li Q."/>
            <person name="Li C."/>
            <person name="Zhang P."/>
            <person name="Huang Z."/>
            <person name="Berger S.L."/>
            <person name="Reinberg D."/>
            <person name="Wang J."/>
            <person name="Liebig J."/>
        </authorList>
    </citation>
    <scope>NUCLEOTIDE SEQUENCE [LARGE SCALE GENOMIC DNA]</scope>
    <source>
        <strain evidence="2">C129</strain>
    </source>
</reference>
<proteinExistence type="predicted"/>
<accession>E2A3D9</accession>
<dbReference type="InParanoid" id="E2A3D9"/>
<protein>
    <submittedName>
        <fullName evidence="1">Uncharacterized protein</fullName>
    </submittedName>
</protein>
<evidence type="ECO:0000313" key="2">
    <source>
        <dbReference type="Proteomes" id="UP000000311"/>
    </source>
</evidence>
<dbReference type="Proteomes" id="UP000000311">
    <property type="component" value="Unassembled WGS sequence"/>
</dbReference>
<dbReference type="AlphaFoldDB" id="E2A3D9"/>
<evidence type="ECO:0000313" key="1">
    <source>
        <dbReference type="EMBL" id="EFN72050.1"/>
    </source>
</evidence>
<dbReference type="OrthoDB" id="7558613at2759"/>
<sequence>MTATTVTGDIAPPIFVDLQGFVVNERFVTEMTILANGRDLTHHGVFRAPMSWNLLTKSEKSQACWLTLNHHEFHWTDGHFEKEVEIRFVNIRRRHWIRQTRLKQRRFLNSLWCDRSSYRKSEKCSPDIYADIFRLRRLFGVEPLVSDHTFKTEDFCDDDSPVEIWYDDVSSIEETSSVRTDDSGF</sequence>
<keyword evidence="2" id="KW-1185">Reference proteome</keyword>
<gene>
    <name evidence="1" type="ORF">EAG_15416</name>
</gene>